<dbReference type="SUPFAM" id="SSF54695">
    <property type="entry name" value="POZ domain"/>
    <property type="match status" value="1"/>
</dbReference>
<dbReference type="Pfam" id="PF00651">
    <property type="entry name" value="BTB"/>
    <property type="match status" value="1"/>
</dbReference>
<dbReference type="InterPro" id="IPR000210">
    <property type="entry name" value="BTB/POZ_dom"/>
</dbReference>
<dbReference type="Proteomes" id="UP000240760">
    <property type="component" value="Unassembled WGS sequence"/>
</dbReference>
<evidence type="ECO:0000313" key="3">
    <source>
        <dbReference type="EMBL" id="PTB76970.1"/>
    </source>
</evidence>
<dbReference type="CDD" id="cd18186">
    <property type="entry name" value="BTB_POZ_ZBTB_KLHL-like"/>
    <property type="match status" value="1"/>
</dbReference>
<dbReference type="OrthoDB" id="5326346at2759"/>
<protein>
    <recommendedName>
        <fullName evidence="2">BTB domain-containing protein</fullName>
    </recommendedName>
</protein>
<dbReference type="STRING" id="983965.A0A2T4C5X5"/>
<proteinExistence type="predicted"/>
<reference evidence="3 4" key="1">
    <citation type="submission" date="2016-07" db="EMBL/GenBank/DDBJ databases">
        <title>Multiple horizontal gene transfer events from other fungi enriched the ability of initially mycotrophic Trichoderma (Ascomycota) to feed on dead plant biomass.</title>
        <authorList>
            <consortium name="DOE Joint Genome Institute"/>
            <person name="Aerts A."/>
            <person name="Atanasova L."/>
            <person name="Chenthamara K."/>
            <person name="Zhang J."/>
            <person name="Grujic M."/>
            <person name="Henrissat B."/>
            <person name="Kuo A."/>
            <person name="Salamov A."/>
            <person name="Lipzen A."/>
            <person name="Labutti K."/>
            <person name="Barry K."/>
            <person name="Miao Y."/>
            <person name="Rahimi M.J."/>
            <person name="Shen Q."/>
            <person name="Grigoriev I.V."/>
            <person name="Kubicek C.P."/>
            <person name="Druzhinina I.S."/>
        </authorList>
    </citation>
    <scope>NUCLEOTIDE SEQUENCE [LARGE SCALE GENOMIC DNA]</scope>
    <source>
        <strain evidence="3 4">ATCC 18648</strain>
    </source>
</reference>
<dbReference type="InterPro" id="IPR011332">
    <property type="entry name" value="Ribosomal_zn-bd"/>
</dbReference>
<dbReference type="InterPro" id="IPR011333">
    <property type="entry name" value="SKP1/BTB/POZ_sf"/>
</dbReference>
<evidence type="ECO:0000313" key="4">
    <source>
        <dbReference type="Proteomes" id="UP000240760"/>
    </source>
</evidence>
<name>A0A2T4C5X5_TRILO</name>
<evidence type="ECO:0000256" key="1">
    <source>
        <dbReference type="SAM" id="MobiDB-lite"/>
    </source>
</evidence>
<feature type="region of interest" description="Disordered" evidence="1">
    <location>
        <begin position="1"/>
        <end position="24"/>
    </location>
</feature>
<sequence>MDEESITALSLDSTVGSHSNAPEIVQLDPEGDATFILNGSDCPKEYLVSSRVLSLASPVFSKLFGPNFKEGQEIRRGDHPRISLEDDDPKAMGLILSILHHKSSQVPLKMEPEAISTLAIHCDKYDCNEALRPWAAGWCSNSEDVNAVEDLGFMLLAAYMFRSSAFSAIAARAARRLKPNFASVWGEHETLTLLPETITAVLSDQIAEGLKKLHELLQNTELTLRDQGARYTMYGLICSRCGRTLPGDAKKCHPCHNTDLLTRTCTSDYRVAEYFATLTRYELWPSLGPFATCGLSDIRDRMECLHDHKHECGAGDRCPLVVQLKLMSNGAERVLKDVKGISLEEVIVV</sequence>
<dbReference type="AlphaFoldDB" id="A0A2T4C5X5"/>
<gene>
    <name evidence="3" type="ORF">M440DRAFT_1401313</name>
</gene>
<dbReference type="GO" id="GO:0006412">
    <property type="term" value="P:translation"/>
    <property type="evidence" value="ECO:0007669"/>
    <property type="project" value="InterPro"/>
</dbReference>
<feature type="domain" description="BTB" evidence="2">
    <location>
        <begin position="31"/>
        <end position="108"/>
    </location>
</feature>
<dbReference type="SUPFAM" id="SSF57829">
    <property type="entry name" value="Zn-binding ribosomal proteins"/>
    <property type="match status" value="1"/>
</dbReference>
<keyword evidence="4" id="KW-1185">Reference proteome</keyword>
<organism evidence="3 4">
    <name type="scientific">Trichoderma longibrachiatum ATCC 18648</name>
    <dbReference type="NCBI Taxonomy" id="983965"/>
    <lineage>
        <taxon>Eukaryota</taxon>
        <taxon>Fungi</taxon>
        <taxon>Dikarya</taxon>
        <taxon>Ascomycota</taxon>
        <taxon>Pezizomycotina</taxon>
        <taxon>Sordariomycetes</taxon>
        <taxon>Hypocreomycetidae</taxon>
        <taxon>Hypocreales</taxon>
        <taxon>Hypocreaceae</taxon>
        <taxon>Trichoderma</taxon>
    </lineage>
</organism>
<dbReference type="PROSITE" id="PS50097">
    <property type="entry name" value="BTB"/>
    <property type="match status" value="1"/>
</dbReference>
<feature type="compositionally biased region" description="Polar residues" evidence="1">
    <location>
        <begin position="7"/>
        <end position="20"/>
    </location>
</feature>
<dbReference type="EMBL" id="KZ679131">
    <property type="protein sequence ID" value="PTB76970.1"/>
    <property type="molecule type" value="Genomic_DNA"/>
</dbReference>
<accession>A0A2T4C5X5</accession>
<dbReference type="Gene3D" id="3.30.710.10">
    <property type="entry name" value="Potassium Channel Kv1.1, Chain A"/>
    <property type="match status" value="1"/>
</dbReference>
<evidence type="ECO:0000259" key="2">
    <source>
        <dbReference type="PROSITE" id="PS50097"/>
    </source>
</evidence>